<keyword evidence="2" id="KW-1185">Reference proteome</keyword>
<proteinExistence type="predicted"/>
<dbReference type="AlphaFoldDB" id="A0A6M0ING6"/>
<reference evidence="1 2" key="1">
    <citation type="submission" date="2020-02" db="EMBL/GenBank/DDBJ databases">
        <title>Draft genome sequence of two Spirosoma agri KCTC 52727 and Spirosoma terrae KCTC 52035.</title>
        <authorList>
            <person name="Rojas J."/>
            <person name="Ambika Manirajan B."/>
            <person name="Ratering S."/>
            <person name="Suarez C."/>
            <person name="Schnell S."/>
        </authorList>
    </citation>
    <scope>NUCLEOTIDE SEQUENCE [LARGE SCALE GENOMIC DNA]</scope>
    <source>
        <strain evidence="1 2">KCTC 52727</strain>
    </source>
</reference>
<dbReference type="RefSeq" id="WP_164041946.1">
    <property type="nucleotide sequence ID" value="NZ_JAAGNZ010000002.1"/>
</dbReference>
<evidence type="ECO:0000313" key="1">
    <source>
        <dbReference type="EMBL" id="NEU69497.1"/>
    </source>
</evidence>
<sequence>MNTILTRFRPANSLIVVVFLLVACRNDSKLPVDRFQKSTTAAVAAISFYYNELNNYERTLYLQSVATDASQPLAVRDKNGRATPLLSDPFSATGIQARLALLQHLGNYAERLTSLNGTTSTDEFQTNVSALASNLTALQTTFTSLSQTSDASAAQYVGPINSLVNVIGELLIRKKQQNALRQAIIYGEGPITNLLSFLRQDLEKYVSATRISGSLLVLSDQVISYNGARKKLTLAERQERLNTIAKQAKEYQLLSLVRPSEVVQQMQISHQALVKAVKSGNPLTLGLVLGAIDDYEAAVQRLLTATRALDDLLKK</sequence>
<dbReference type="EMBL" id="JAAGNZ010000002">
    <property type="protein sequence ID" value="NEU69497.1"/>
    <property type="molecule type" value="Genomic_DNA"/>
</dbReference>
<evidence type="ECO:0000313" key="2">
    <source>
        <dbReference type="Proteomes" id="UP000477386"/>
    </source>
</evidence>
<protein>
    <submittedName>
        <fullName evidence="1">Uncharacterized protein</fullName>
    </submittedName>
</protein>
<name>A0A6M0ING6_9BACT</name>
<dbReference type="Proteomes" id="UP000477386">
    <property type="component" value="Unassembled WGS sequence"/>
</dbReference>
<comment type="caution">
    <text evidence="1">The sequence shown here is derived from an EMBL/GenBank/DDBJ whole genome shotgun (WGS) entry which is preliminary data.</text>
</comment>
<gene>
    <name evidence="1" type="ORF">GK091_21595</name>
</gene>
<dbReference type="PROSITE" id="PS51257">
    <property type="entry name" value="PROKAR_LIPOPROTEIN"/>
    <property type="match status" value="1"/>
</dbReference>
<accession>A0A6M0ING6</accession>
<organism evidence="1 2">
    <name type="scientific">Spirosoma agri</name>
    <dbReference type="NCBI Taxonomy" id="1987381"/>
    <lineage>
        <taxon>Bacteria</taxon>
        <taxon>Pseudomonadati</taxon>
        <taxon>Bacteroidota</taxon>
        <taxon>Cytophagia</taxon>
        <taxon>Cytophagales</taxon>
        <taxon>Cytophagaceae</taxon>
        <taxon>Spirosoma</taxon>
    </lineage>
</organism>